<dbReference type="GO" id="GO:0005739">
    <property type="term" value="C:mitochondrion"/>
    <property type="evidence" value="ECO:0007669"/>
    <property type="project" value="TreeGrafter"/>
</dbReference>
<dbReference type="GO" id="GO:0004491">
    <property type="term" value="F:methylmalonate-semialdehyde dehydrogenase (acylating, NAD) activity"/>
    <property type="evidence" value="ECO:0007669"/>
    <property type="project" value="InterPro"/>
</dbReference>
<reference evidence="2" key="1">
    <citation type="submission" date="2021-03" db="EMBL/GenBank/DDBJ databases">
        <title>Draft genome sequence of rust myrtle Austropuccinia psidii MF-1, a brazilian biotype.</title>
        <authorList>
            <person name="Quecine M.C."/>
            <person name="Pachon D.M.R."/>
            <person name="Bonatelli M.L."/>
            <person name="Correr F.H."/>
            <person name="Franceschini L.M."/>
            <person name="Leite T.F."/>
            <person name="Margarido G.R.A."/>
            <person name="Almeida C.A."/>
            <person name="Ferrarezi J.A."/>
            <person name="Labate C.A."/>
        </authorList>
    </citation>
    <scope>NUCLEOTIDE SEQUENCE</scope>
    <source>
        <strain evidence="2">MF-1</strain>
    </source>
</reference>
<evidence type="ECO:0000313" key="2">
    <source>
        <dbReference type="EMBL" id="MBW0539699.1"/>
    </source>
</evidence>
<proteinExistence type="inferred from homology"/>
<dbReference type="GO" id="GO:0006210">
    <property type="term" value="P:thymine catabolic process"/>
    <property type="evidence" value="ECO:0007669"/>
    <property type="project" value="TreeGrafter"/>
</dbReference>
<dbReference type="PANTHER" id="PTHR43866">
    <property type="entry name" value="MALONATE-SEMIALDEHYDE DEHYDROGENASE"/>
    <property type="match status" value="1"/>
</dbReference>
<gene>
    <name evidence="2" type="ORF">O181_079414</name>
</gene>
<dbReference type="InterPro" id="IPR010061">
    <property type="entry name" value="MeMal-semiAld_DH"/>
</dbReference>
<organism evidence="2 3">
    <name type="scientific">Austropuccinia psidii MF-1</name>
    <dbReference type="NCBI Taxonomy" id="1389203"/>
    <lineage>
        <taxon>Eukaryota</taxon>
        <taxon>Fungi</taxon>
        <taxon>Dikarya</taxon>
        <taxon>Basidiomycota</taxon>
        <taxon>Pucciniomycotina</taxon>
        <taxon>Pucciniomycetes</taxon>
        <taxon>Pucciniales</taxon>
        <taxon>Sphaerophragmiaceae</taxon>
        <taxon>Austropuccinia</taxon>
    </lineage>
</organism>
<dbReference type="Proteomes" id="UP000765509">
    <property type="component" value="Unassembled WGS sequence"/>
</dbReference>
<comment type="similarity">
    <text evidence="1">Belongs to the aldehyde dehydrogenase family.</text>
</comment>
<keyword evidence="3" id="KW-1185">Reference proteome</keyword>
<dbReference type="AlphaFoldDB" id="A0A9Q3FIF7"/>
<comment type="caution">
    <text evidence="2">The sequence shown here is derived from an EMBL/GenBank/DDBJ whole genome shotgun (WGS) entry which is preliminary data.</text>
</comment>
<dbReference type="OrthoDB" id="3356549at2759"/>
<name>A0A9Q3FIF7_9BASI</name>
<dbReference type="EMBL" id="AVOT02044345">
    <property type="protein sequence ID" value="MBW0539699.1"/>
    <property type="molecule type" value="Genomic_DNA"/>
</dbReference>
<protein>
    <submittedName>
        <fullName evidence="2">Uncharacterized protein</fullName>
    </submittedName>
</protein>
<accession>A0A9Q3FIF7</accession>
<sequence length="124" mass="14665">MLKTPTQGEFQTLEMLWKHVHNVSRAQVYFVSTLRSNMTYNQIEIVCDRSGTPNSHKNTSKEVTSRKIYFLFRIYSREFSKRTTWTLQVKNSENSHDAAENIMAYPAFRKFNEQEKSQISQMSE</sequence>
<dbReference type="PANTHER" id="PTHR43866:SF3">
    <property type="entry name" value="METHYLMALONATE-SEMIALDEHYDE DEHYDROGENASE [ACYLATING], MITOCHONDRIAL"/>
    <property type="match status" value="1"/>
</dbReference>
<dbReference type="GO" id="GO:0006574">
    <property type="term" value="P:L-valine catabolic process"/>
    <property type="evidence" value="ECO:0007669"/>
    <property type="project" value="TreeGrafter"/>
</dbReference>
<evidence type="ECO:0000313" key="3">
    <source>
        <dbReference type="Proteomes" id="UP000765509"/>
    </source>
</evidence>
<evidence type="ECO:0000256" key="1">
    <source>
        <dbReference type="ARBA" id="ARBA00009986"/>
    </source>
</evidence>